<name>E6MR68_9BACT</name>
<evidence type="ECO:0000313" key="2">
    <source>
        <dbReference type="Proteomes" id="UP000003874"/>
    </source>
</evidence>
<comment type="caution">
    <text evidence="1">The sequence shown here is derived from an EMBL/GenBank/DDBJ whole genome shotgun (WGS) entry which is preliminary data.</text>
</comment>
<dbReference type="HOGENOM" id="CLU_2635146_0_0_10"/>
<organism evidence="1 2">
    <name type="scientific">Segatella salivae DSM 15606</name>
    <dbReference type="NCBI Taxonomy" id="888832"/>
    <lineage>
        <taxon>Bacteria</taxon>
        <taxon>Pseudomonadati</taxon>
        <taxon>Bacteroidota</taxon>
        <taxon>Bacteroidia</taxon>
        <taxon>Bacteroidales</taxon>
        <taxon>Prevotellaceae</taxon>
        <taxon>Segatella</taxon>
    </lineage>
</organism>
<accession>E6MR68</accession>
<sequence>MLPRGAERPNGEFSCFRVAQKDQMENFHVSAWRGKTKKRFFMLPRGAERPNGKFSCFRVARKDQKEVLGVTAWRGKT</sequence>
<dbReference type="EMBL" id="AEQO01000162">
    <property type="protein sequence ID" value="EFV03861.1"/>
    <property type="molecule type" value="Genomic_DNA"/>
</dbReference>
<reference evidence="1 2" key="1">
    <citation type="submission" date="2010-12" db="EMBL/GenBank/DDBJ databases">
        <authorList>
            <person name="Muzny D."/>
            <person name="Qin X."/>
            <person name="Deng J."/>
            <person name="Jiang H."/>
            <person name="Liu Y."/>
            <person name="Qu J."/>
            <person name="Song X.-Z."/>
            <person name="Zhang L."/>
            <person name="Thornton R."/>
            <person name="Coyle M."/>
            <person name="Francisco L."/>
            <person name="Jackson L."/>
            <person name="Javaid M."/>
            <person name="Korchina V."/>
            <person name="Kovar C."/>
            <person name="Mata R."/>
            <person name="Mathew T."/>
            <person name="Ngo R."/>
            <person name="Nguyen L."/>
            <person name="Nguyen N."/>
            <person name="Okwuonu G."/>
            <person name="Ongeri F."/>
            <person name="Pham C."/>
            <person name="Simmons D."/>
            <person name="Wilczek-Boney K."/>
            <person name="Hale W."/>
            <person name="Jakkamsetti A."/>
            <person name="Pham P."/>
            <person name="Ruth R."/>
            <person name="San Lucas F."/>
            <person name="Warren J."/>
            <person name="Zhang J."/>
            <person name="Zhao Z."/>
            <person name="Zhou C."/>
            <person name="Zhu D."/>
            <person name="Lee S."/>
            <person name="Bess C."/>
            <person name="Blankenburg K."/>
            <person name="Forbes L."/>
            <person name="Fu Q."/>
            <person name="Gubbala S."/>
            <person name="Hirani K."/>
            <person name="Jayaseelan J.C."/>
            <person name="Lara F."/>
            <person name="Munidasa M."/>
            <person name="Palculict T."/>
            <person name="Patil S."/>
            <person name="Pu L.-L."/>
            <person name="Saada N."/>
            <person name="Tang L."/>
            <person name="Weissenberger G."/>
            <person name="Zhu Y."/>
            <person name="Hemphill L."/>
            <person name="Shang Y."/>
            <person name="Youmans B."/>
            <person name="Ayvaz T."/>
            <person name="Ross M."/>
            <person name="Santibanez J."/>
            <person name="Aqrawi P."/>
            <person name="Gross S."/>
            <person name="Joshi V."/>
            <person name="Fowler G."/>
            <person name="Nazareth L."/>
            <person name="Reid J."/>
            <person name="Worley K."/>
            <person name="Petrosino J."/>
            <person name="Highlander S."/>
            <person name="Gibbs R."/>
        </authorList>
    </citation>
    <scope>NUCLEOTIDE SEQUENCE [LARGE SCALE GENOMIC DNA]</scope>
    <source>
        <strain evidence="1 2">DSM 15606</strain>
    </source>
</reference>
<dbReference type="AlphaFoldDB" id="E6MR68"/>
<dbReference type="STRING" id="888832.HMPREF9420_1986"/>
<protein>
    <submittedName>
        <fullName evidence="1">Uncharacterized protein</fullName>
    </submittedName>
</protein>
<keyword evidence="2" id="KW-1185">Reference proteome</keyword>
<dbReference type="Proteomes" id="UP000003874">
    <property type="component" value="Unassembled WGS sequence"/>
</dbReference>
<proteinExistence type="predicted"/>
<gene>
    <name evidence="1" type="ORF">HMPREF9420_1986</name>
</gene>
<evidence type="ECO:0000313" key="1">
    <source>
        <dbReference type="EMBL" id="EFV03861.1"/>
    </source>
</evidence>